<keyword evidence="2" id="KW-1185">Reference proteome</keyword>
<dbReference type="EMBL" id="BSXS01003944">
    <property type="protein sequence ID" value="GME82204.1"/>
    <property type="molecule type" value="Genomic_DNA"/>
</dbReference>
<sequence length="728" mass="81727">MLAVGEVGYQPRILLYSLAPDSSCRPIAIIHEHQFGINSLCFSPDSKKLCSLGLINDGFLIIWRLHNAGRKIGFAGSNKCSSIVNKMIWHEDHIVTVGLRHIKIWKEDFAHKSTILRGRSVLLRSFLNSNFIDVNILNEEELLVLSDQGDLAVLNVNEENSVVLKKIYQVSNKTNQFLINVATEDLVLASSKSMFTLTIDQLIDGNISMNYRIRPTHCSPTKMIKRTGIVAMGAMNRFQQVVYLQDEQIKLIDPALKDEPKTLINSLMTKLNGVKRCYNGDIIVWSKTGNIKKLTPDRLHSLFSVKLPSGDWIDNNLRSLDYDEEGDLVLGDTYGNLYFYEKRKNFINGFKEVKRIRAHESSINDVLFFKVGEKHRFVASCSRDRTIQIFVKRSSAGDELCDWELFQTLSVHKGNVLKIAFKNNKLLASSADRTLSVHCFEPGGEFDDPLIFQEKVLSNKSSSVTFDVTDKEIIVSTNDKNILIYNLSTYELIKTFKLHNDDFESIQVDQLRVHGDYIATASSDKCIRLFSYPDGKLLCSNWAHSESIISMIVVDDGNLISASHDGCMFNWSIKDLSHPTKGKNPGSPNSSSESLSPDNSMLKAQPKVIRKILQAPVMTPPRSRITSQYTSRRSSLTSNSSPLVTSASISSSSGLHYSRSMRTIRSNSSLKPQSATGSDSSIARSNSVNNLRRMKSSSSISLNSTRSPSLVSRYSYSAQHLKFNQYQV</sequence>
<reference evidence="1" key="1">
    <citation type="submission" date="2023-04" db="EMBL/GenBank/DDBJ databases">
        <title>Ambrosiozyma monospora NBRC 10751.</title>
        <authorList>
            <person name="Ichikawa N."/>
            <person name="Sato H."/>
            <person name="Tonouchi N."/>
        </authorList>
    </citation>
    <scope>NUCLEOTIDE SEQUENCE</scope>
    <source>
        <strain evidence="1">NBRC 10751</strain>
    </source>
</reference>
<evidence type="ECO:0000313" key="1">
    <source>
        <dbReference type="EMBL" id="GME82204.1"/>
    </source>
</evidence>
<evidence type="ECO:0000313" key="2">
    <source>
        <dbReference type="Proteomes" id="UP001165064"/>
    </source>
</evidence>
<dbReference type="Proteomes" id="UP001165064">
    <property type="component" value="Unassembled WGS sequence"/>
</dbReference>
<gene>
    <name evidence="1" type="ORF">Amon02_000538400</name>
</gene>
<name>A0ACB5T6F7_AMBMO</name>
<protein>
    <submittedName>
        <fullName evidence="1">Unnamed protein product</fullName>
    </submittedName>
</protein>
<accession>A0ACB5T6F7</accession>
<organism evidence="1 2">
    <name type="scientific">Ambrosiozyma monospora</name>
    <name type="common">Yeast</name>
    <name type="synonym">Endomycopsis monosporus</name>
    <dbReference type="NCBI Taxonomy" id="43982"/>
    <lineage>
        <taxon>Eukaryota</taxon>
        <taxon>Fungi</taxon>
        <taxon>Dikarya</taxon>
        <taxon>Ascomycota</taxon>
        <taxon>Saccharomycotina</taxon>
        <taxon>Pichiomycetes</taxon>
        <taxon>Pichiales</taxon>
        <taxon>Pichiaceae</taxon>
        <taxon>Ambrosiozyma</taxon>
    </lineage>
</organism>
<comment type="caution">
    <text evidence="1">The sequence shown here is derived from an EMBL/GenBank/DDBJ whole genome shotgun (WGS) entry which is preliminary data.</text>
</comment>
<proteinExistence type="predicted"/>